<comment type="caution">
    <text evidence="2">The sequence shown here is derived from an EMBL/GenBank/DDBJ whole genome shotgun (WGS) entry which is preliminary data.</text>
</comment>
<dbReference type="AlphaFoldDB" id="A0A9P8UIV8"/>
<evidence type="ECO:0000313" key="2">
    <source>
        <dbReference type="EMBL" id="KAH6652919.1"/>
    </source>
</evidence>
<accession>A0A9P8UIV8</accession>
<keyword evidence="3" id="KW-1185">Reference proteome</keyword>
<evidence type="ECO:0000313" key="3">
    <source>
        <dbReference type="Proteomes" id="UP000758603"/>
    </source>
</evidence>
<reference evidence="2" key="1">
    <citation type="journal article" date="2021" name="Nat. Commun.">
        <title>Genetic determinants of endophytism in the Arabidopsis root mycobiome.</title>
        <authorList>
            <person name="Mesny F."/>
            <person name="Miyauchi S."/>
            <person name="Thiergart T."/>
            <person name="Pickel B."/>
            <person name="Atanasova L."/>
            <person name="Karlsson M."/>
            <person name="Huettel B."/>
            <person name="Barry K.W."/>
            <person name="Haridas S."/>
            <person name="Chen C."/>
            <person name="Bauer D."/>
            <person name="Andreopoulos W."/>
            <person name="Pangilinan J."/>
            <person name="LaButti K."/>
            <person name="Riley R."/>
            <person name="Lipzen A."/>
            <person name="Clum A."/>
            <person name="Drula E."/>
            <person name="Henrissat B."/>
            <person name="Kohler A."/>
            <person name="Grigoriev I.V."/>
            <person name="Martin F.M."/>
            <person name="Hacquard S."/>
        </authorList>
    </citation>
    <scope>NUCLEOTIDE SEQUENCE</scope>
    <source>
        <strain evidence="2">MPI-SDFR-AT-0073</strain>
    </source>
</reference>
<dbReference type="RefSeq" id="XP_045957196.1">
    <property type="nucleotide sequence ID" value="XM_046096100.1"/>
</dbReference>
<sequence length="140" mass="15448">MLPCANAFTAHVAMAIVACGSNTLCVALSELCSNWVGNHPKVAMEVCYGVEFISGKKFNIHYKAKLILGRRRCPSPIPATARPGRVTLVVPFGEMKAQGPRVMRVESSEEFLLLIILDTCSKLEVPKWGLIKKDPYRTPF</sequence>
<dbReference type="Proteomes" id="UP000758603">
    <property type="component" value="Unassembled WGS sequence"/>
</dbReference>
<feature type="chain" id="PRO_5040435437" evidence="1">
    <location>
        <begin position="30"/>
        <end position="140"/>
    </location>
</feature>
<organism evidence="2 3">
    <name type="scientific">Truncatella angustata</name>
    <dbReference type="NCBI Taxonomy" id="152316"/>
    <lineage>
        <taxon>Eukaryota</taxon>
        <taxon>Fungi</taxon>
        <taxon>Dikarya</taxon>
        <taxon>Ascomycota</taxon>
        <taxon>Pezizomycotina</taxon>
        <taxon>Sordariomycetes</taxon>
        <taxon>Xylariomycetidae</taxon>
        <taxon>Amphisphaeriales</taxon>
        <taxon>Sporocadaceae</taxon>
        <taxon>Truncatella</taxon>
    </lineage>
</organism>
<name>A0A9P8UIV8_9PEZI</name>
<dbReference type="GeneID" id="70124993"/>
<keyword evidence="1" id="KW-0732">Signal</keyword>
<evidence type="ECO:0000256" key="1">
    <source>
        <dbReference type="SAM" id="SignalP"/>
    </source>
</evidence>
<proteinExistence type="predicted"/>
<feature type="signal peptide" evidence="1">
    <location>
        <begin position="1"/>
        <end position="29"/>
    </location>
</feature>
<protein>
    <submittedName>
        <fullName evidence="2">Uncharacterized protein</fullName>
    </submittedName>
</protein>
<gene>
    <name evidence="2" type="ORF">BKA67DRAFT_304502</name>
</gene>
<dbReference type="EMBL" id="JAGPXC010000005">
    <property type="protein sequence ID" value="KAH6652919.1"/>
    <property type="molecule type" value="Genomic_DNA"/>
</dbReference>